<protein>
    <recommendedName>
        <fullName evidence="2">BAH domain-containing protein</fullName>
    </recommendedName>
</protein>
<gene>
    <name evidence="3" type="ORF">HAX54_019846</name>
</gene>
<keyword evidence="4" id="KW-1185">Reference proteome</keyword>
<evidence type="ECO:0000256" key="1">
    <source>
        <dbReference type="SAM" id="MobiDB-lite"/>
    </source>
</evidence>
<dbReference type="Gene3D" id="3.40.50.150">
    <property type="entry name" value="Vaccinia Virus protein VP39"/>
    <property type="match status" value="1"/>
</dbReference>
<dbReference type="PROSITE" id="PS51038">
    <property type="entry name" value="BAH"/>
    <property type="match status" value="1"/>
</dbReference>
<feature type="compositionally biased region" description="Acidic residues" evidence="1">
    <location>
        <begin position="267"/>
        <end position="280"/>
    </location>
</feature>
<feature type="region of interest" description="Disordered" evidence="1">
    <location>
        <begin position="259"/>
        <end position="285"/>
    </location>
</feature>
<accession>A0ABS8UPX5</accession>
<evidence type="ECO:0000313" key="4">
    <source>
        <dbReference type="Proteomes" id="UP000823775"/>
    </source>
</evidence>
<dbReference type="PANTHER" id="PTHR10629">
    <property type="entry name" value="CYTOSINE-SPECIFIC METHYLTRANSFERASE"/>
    <property type="match status" value="1"/>
</dbReference>
<dbReference type="Gene3D" id="2.30.30.490">
    <property type="match status" value="1"/>
</dbReference>
<reference evidence="3 4" key="1">
    <citation type="journal article" date="2021" name="BMC Genomics">
        <title>Datura genome reveals duplications of psychoactive alkaloid biosynthetic genes and high mutation rate following tissue culture.</title>
        <authorList>
            <person name="Rajewski A."/>
            <person name="Carter-House D."/>
            <person name="Stajich J."/>
            <person name="Litt A."/>
        </authorList>
    </citation>
    <scope>NUCLEOTIDE SEQUENCE [LARGE SCALE GENOMIC DNA]</scope>
    <source>
        <strain evidence="3">AR-01</strain>
    </source>
</reference>
<dbReference type="InterPro" id="IPR029063">
    <property type="entry name" value="SAM-dependent_MTases_sf"/>
</dbReference>
<proteinExistence type="predicted"/>
<dbReference type="InterPro" id="IPR050390">
    <property type="entry name" value="C5-Methyltransferase"/>
</dbReference>
<dbReference type="Proteomes" id="UP000823775">
    <property type="component" value="Unassembled WGS sequence"/>
</dbReference>
<organism evidence="3 4">
    <name type="scientific">Datura stramonium</name>
    <name type="common">Jimsonweed</name>
    <name type="synonym">Common thornapple</name>
    <dbReference type="NCBI Taxonomy" id="4076"/>
    <lineage>
        <taxon>Eukaryota</taxon>
        <taxon>Viridiplantae</taxon>
        <taxon>Streptophyta</taxon>
        <taxon>Embryophyta</taxon>
        <taxon>Tracheophyta</taxon>
        <taxon>Spermatophyta</taxon>
        <taxon>Magnoliopsida</taxon>
        <taxon>eudicotyledons</taxon>
        <taxon>Gunneridae</taxon>
        <taxon>Pentapetalae</taxon>
        <taxon>asterids</taxon>
        <taxon>lamiids</taxon>
        <taxon>Solanales</taxon>
        <taxon>Solanaceae</taxon>
        <taxon>Solanoideae</taxon>
        <taxon>Datureae</taxon>
        <taxon>Datura</taxon>
    </lineage>
</organism>
<evidence type="ECO:0000313" key="3">
    <source>
        <dbReference type="EMBL" id="MCD9560979.1"/>
    </source>
</evidence>
<feature type="region of interest" description="Disordered" evidence="1">
    <location>
        <begin position="1"/>
        <end position="71"/>
    </location>
</feature>
<evidence type="ECO:0000259" key="2">
    <source>
        <dbReference type="PROSITE" id="PS51038"/>
    </source>
</evidence>
<sequence>MPSKRKASPATKPESTSASRKSKRLAVEKPDPVVAPLADNDFEEESVLSTKKKSTRKTTAGSPAVASQSESTIRAEVDGQIYYLEDDVHVKAADGEVMITFARLSIFEAVDGMQYFTAQWFYRAKDTVIKSHQFIDNKRVFLLKSRMTTHHWAFVTKLKIVPVPSNATLQFKENVKSNCDYYYDMKYLLPYSSFISLPPDTTSPVSSSSTISSDIDADENMHRIWILFCFIRPSPVILDAEWAVDLNKHACDSLRLNHPETQVSEMNEVEEEDDDQDEVSGDDKDGEVFEVEELLEICYGDPKEMTKTRTLLQGSLERLWPRRRHLGANRWLK</sequence>
<name>A0ABS8UPX5_DATST</name>
<dbReference type="InterPro" id="IPR043151">
    <property type="entry name" value="BAH_sf"/>
</dbReference>
<dbReference type="EMBL" id="JACEIK010002406">
    <property type="protein sequence ID" value="MCD9560979.1"/>
    <property type="molecule type" value="Genomic_DNA"/>
</dbReference>
<dbReference type="InterPro" id="IPR001025">
    <property type="entry name" value="BAH_dom"/>
</dbReference>
<dbReference type="PANTHER" id="PTHR10629:SF47">
    <property type="entry name" value="CYTOSINE-SPECIFIC METHYLTRANSFERASE"/>
    <property type="match status" value="1"/>
</dbReference>
<comment type="caution">
    <text evidence="3">The sequence shown here is derived from an EMBL/GenBank/DDBJ whole genome shotgun (WGS) entry which is preliminary data.</text>
</comment>
<feature type="domain" description="BAH" evidence="2">
    <location>
        <begin position="80"/>
        <end position="198"/>
    </location>
</feature>